<feature type="domain" description="Enoyl reductase (ER)" evidence="1">
    <location>
        <begin position="32"/>
        <end position="352"/>
    </location>
</feature>
<reference evidence="3" key="3">
    <citation type="submission" date="2021-02" db="UniProtKB">
        <authorList>
            <consortium name="EnsemblMetazoa"/>
        </authorList>
    </citation>
    <scope>IDENTIFICATION</scope>
    <source>
        <strain evidence="3">USDA</strain>
    </source>
</reference>
<dbReference type="GeneID" id="8240279"/>
<dbReference type="InterPro" id="IPR020843">
    <property type="entry name" value="ER"/>
</dbReference>
<keyword evidence="4" id="KW-1185">Reference proteome</keyword>
<keyword evidence="2" id="KW-0560">Oxidoreductase</keyword>
<dbReference type="InterPro" id="IPR051397">
    <property type="entry name" value="Zn-ADH-like_protein"/>
</dbReference>
<dbReference type="Proteomes" id="UP000009046">
    <property type="component" value="Unassembled WGS sequence"/>
</dbReference>
<dbReference type="CTD" id="8240279"/>
<dbReference type="PANTHER" id="PTHR43677:SF4">
    <property type="entry name" value="QUINONE OXIDOREDUCTASE-LIKE PROTEIN 2"/>
    <property type="match status" value="1"/>
</dbReference>
<dbReference type="OMA" id="CDIRGVF"/>
<dbReference type="VEuPathDB" id="VectorBase:PHUM193970"/>
<dbReference type="EnsemblMetazoa" id="PHUM193970-RA">
    <property type="protein sequence ID" value="PHUM193970-PA"/>
    <property type="gene ID" value="PHUM193970"/>
</dbReference>
<gene>
    <name evidence="3" type="primary">8240279</name>
    <name evidence="2" type="ORF">Phum_PHUM193970</name>
</gene>
<dbReference type="SUPFAM" id="SSF50129">
    <property type="entry name" value="GroES-like"/>
    <property type="match status" value="1"/>
</dbReference>
<evidence type="ECO:0000259" key="1">
    <source>
        <dbReference type="SMART" id="SM00829"/>
    </source>
</evidence>
<dbReference type="SUPFAM" id="SSF51735">
    <property type="entry name" value="NAD(P)-binding Rossmann-fold domains"/>
    <property type="match status" value="1"/>
</dbReference>
<dbReference type="InterPro" id="IPR013154">
    <property type="entry name" value="ADH-like_N"/>
</dbReference>
<dbReference type="SMART" id="SM00829">
    <property type="entry name" value="PKS_ER"/>
    <property type="match status" value="1"/>
</dbReference>
<dbReference type="InParanoid" id="E0VGW3"/>
<dbReference type="HOGENOM" id="CLU_026673_3_1_1"/>
<dbReference type="InterPro" id="IPR013149">
    <property type="entry name" value="ADH-like_C"/>
</dbReference>
<evidence type="ECO:0000313" key="4">
    <source>
        <dbReference type="Proteomes" id="UP000009046"/>
    </source>
</evidence>
<dbReference type="eggNOG" id="KOG1198">
    <property type="taxonomic scope" value="Eukaryota"/>
</dbReference>
<evidence type="ECO:0000313" key="3">
    <source>
        <dbReference type="EnsemblMetazoa" id="PHUM193970-PA"/>
    </source>
</evidence>
<protein>
    <submittedName>
        <fullName evidence="2 3">Zeta-crystallin, putative</fullName>
        <ecNumber evidence="2">1.6.5.5</ecNumber>
    </submittedName>
</protein>
<dbReference type="InterPro" id="IPR011032">
    <property type="entry name" value="GroES-like_sf"/>
</dbReference>
<sequence length="355" mass="38996">MRTSVLLKRKKNIQKVGLISETQYRQKSIRAAVLKDYKHPLIIDDVKQSKMKNHQIRIKVQYCSVNPSDVEIVKGYHEYKPKLPFVPGYEMAGEITEVGKDAKLNGFNVGDKVIGLNKESCGGFAEECVVVSKDCYHVPQGISLKECSALLDGYITALLGLVRRGKLEEGETVLVTAAGGGVGLAAVDLAANVYKAKVIAVCSTEDKAALVREKGAFMALKYDDHLVKEVQNFTNGKGVKVVFDATGDKVFESALNCVSNEGRMVLASNAARNIKNFNLSSLLPKAVSITGVSPWHYRINDIETYKSCVEDVIDMAEQELITPHISQEFDLKDVNSAFEYLLDAKCTGKVVVKVE</sequence>
<dbReference type="GO" id="GO:0005739">
    <property type="term" value="C:mitochondrion"/>
    <property type="evidence" value="ECO:0007669"/>
    <property type="project" value="TreeGrafter"/>
</dbReference>
<dbReference type="EC" id="1.6.5.5" evidence="2"/>
<dbReference type="Pfam" id="PF08240">
    <property type="entry name" value="ADH_N"/>
    <property type="match status" value="1"/>
</dbReference>
<reference evidence="2" key="2">
    <citation type="submission" date="2007-04" db="EMBL/GenBank/DDBJ databases">
        <title>The genome of the human body louse.</title>
        <authorList>
            <consortium name="The Human Body Louse Genome Consortium"/>
            <person name="Kirkness E."/>
            <person name="Walenz B."/>
            <person name="Hass B."/>
            <person name="Bruggner R."/>
            <person name="Strausberg R."/>
        </authorList>
    </citation>
    <scope>NUCLEOTIDE SEQUENCE</scope>
    <source>
        <strain evidence="2">USDA</strain>
    </source>
</reference>
<dbReference type="Pfam" id="PF00107">
    <property type="entry name" value="ADH_zinc_N"/>
    <property type="match status" value="1"/>
</dbReference>
<dbReference type="KEGG" id="phu:Phum_PHUM193970"/>
<dbReference type="GO" id="GO:0003960">
    <property type="term" value="F:quinone reductase (NADPH) activity"/>
    <property type="evidence" value="ECO:0007669"/>
    <property type="project" value="UniProtKB-EC"/>
</dbReference>
<dbReference type="PANTHER" id="PTHR43677">
    <property type="entry name" value="SHORT-CHAIN DEHYDROGENASE/REDUCTASE"/>
    <property type="match status" value="1"/>
</dbReference>
<dbReference type="EMBL" id="AAZO01002251">
    <property type="status" value="NOT_ANNOTATED_CDS"/>
    <property type="molecule type" value="Genomic_DNA"/>
</dbReference>
<dbReference type="Gene3D" id="3.40.50.720">
    <property type="entry name" value="NAD(P)-binding Rossmann-like Domain"/>
    <property type="match status" value="1"/>
</dbReference>
<dbReference type="EMBL" id="DS235152">
    <property type="protein sequence ID" value="EEB12619.1"/>
    <property type="molecule type" value="Genomic_DNA"/>
</dbReference>
<accession>E0VGW3</accession>
<name>E0VGW3_PEDHC</name>
<dbReference type="STRING" id="121224.E0VGW3"/>
<organism>
    <name type="scientific">Pediculus humanus subsp. corporis</name>
    <name type="common">Body louse</name>
    <dbReference type="NCBI Taxonomy" id="121224"/>
    <lineage>
        <taxon>Eukaryota</taxon>
        <taxon>Metazoa</taxon>
        <taxon>Ecdysozoa</taxon>
        <taxon>Arthropoda</taxon>
        <taxon>Hexapoda</taxon>
        <taxon>Insecta</taxon>
        <taxon>Pterygota</taxon>
        <taxon>Neoptera</taxon>
        <taxon>Paraneoptera</taxon>
        <taxon>Psocodea</taxon>
        <taxon>Troctomorpha</taxon>
        <taxon>Phthiraptera</taxon>
        <taxon>Anoplura</taxon>
        <taxon>Pediculidae</taxon>
        <taxon>Pediculus</taxon>
    </lineage>
</organism>
<dbReference type="OrthoDB" id="3509362at2759"/>
<proteinExistence type="predicted"/>
<dbReference type="Gene3D" id="3.90.180.10">
    <property type="entry name" value="Medium-chain alcohol dehydrogenases, catalytic domain"/>
    <property type="match status" value="1"/>
</dbReference>
<dbReference type="InterPro" id="IPR036291">
    <property type="entry name" value="NAD(P)-bd_dom_sf"/>
</dbReference>
<dbReference type="RefSeq" id="XP_002425357.1">
    <property type="nucleotide sequence ID" value="XM_002425312.1"/>
</dbReference>
<dbReference type="AlphaFoldDB" id="E0VGW3"/>
<evidence type="ECO:0000313" key="2">
    <source>
        <dbReference type="EMBL" id="EEB12619.1"/>
    </source>
</evidence>
<reference evidence="2" key="1">
    <citation type="submission" date="2007-04" db="EMBL/GenBank/DDBJ databases">
        <title>Annotation of Pediculus humanus corporis strain USDA.</title>
        <authorList>
            <person name="Kirkness E."/>
            <person name="Hannick L."/>
            <person name="Hass B."/>
            <person name="Bruggner R."/>
            <person name="Lawson D."/>
            <person name="Bidwell S."/>
            <person name="Joardar V."/>
            <person name="Caler E."/>
            <person name="Walenz B."/>
            <person name="Inman J."/>
            <person name="Schobel S."/>
            <person name="Galinsky K."/>
            <person name="Amedeo P."/>
            <person name="Strausberg R."/>
        </authorList>
    </citation>
    <scope>NUCLEOTIDE SEQUENCE</scope>
    <source>
        <strain evidence="2">USDA</strain>
    </source>
</reference>